<dbReference type="EMBL" id="JALXTC010000004">
    <property type="protein sequence ID" value="MCT2116446.1"/>
    <property type="molecule type" value="Genomic_DNA"/>
</dbReference>
<evidence type="ECO:0000313" key="1">
    <source>
        <dbReference type="EMBL" id="MCT2116446.1"/>
    </source>
</evidence>
<reference evidence="1" key="1">
    <citation type="submission" date="2022-04" db="EMBL/GenBank/DDBJ databases">
        <title>Human microbiome associated bacterial genomes.</title>
        <authorList>
            <person name="Sandstrom S."/>
            <person name="Salamzade R."/>
            <person name="Kalan L.R."/>
        </authorList>
    </citation>
    <scope>NUCLEOTIDE SEQUENCE</scope>
    <source>
        <strain evidence="1">P3-SID1762</strain>
    </source>
</reference>
<dbReference type="AlphaFoldDB" id="A0AAW5Q638"/>
<gene>
    <name evidence="1" type="ORF">M3D93_01530</name>
</gene>
<dbReference type="RefSeq" id="WP_168169034.1">
    <property type="nucleotide sequence ID" value="NZ_JALXRO010000002.1"/>
</dbReference>
<organism evidence="1 2">
    <name type="scientific">Dietzia cinnamea</name>
    <dbReference type="NCBI Taxonomy" id="321318"/>
    <lineage>
        <taxon>Bacteria</taxon>
        <taxon>Bacillati</taxon>
        <taxon>Actinomycetota</taxon>
        <taxon>Actinomycetes</taxon>
        <taxon>Mycobacteriales</taxon>
        <taxon>Dietziaceae</taxon>
        <taxon>Dietzia</taxon>
    </lineage>
</organism>
<name>A0AAW5Q638_9ACTN</name>
<evidence type="ECO:0000313" key="2">
    <source>
        <dbReference type="Proteomes" id="UP001206890"/>
    </source>
</evidence>
<protein>
    <submittedName>
        <fullName evidence="1">Uncharacterized protein</fullName>
    </submittedName>
</protein>
<sequence length="57" mass="6204">MSATLLDDVKADRISFTVDSLTPSRAGVTDLRVVRIGTPEVEDTRMCAQCVGECKVF</sequence>
<accession>A0AAW5Q638</accession>
<proteinExistence type="predicted"/>
<dbReference type="Proteomes" id="UP001206890">
    <property type="component" value="Unassembled WGS sequence"/>
</dbReference>
<comment type="caution">
    <text evidence="1">The sequence shown here is derived from an EMBL/GenBank/DDBJ whole genome shotgun (WGS) entry which is preliminary data.</text>
</comment>